<dbReference type="PRINTS" id="PR00080">
    <property type="entry name" value="SDRFAMILY"/>
</dbReference>
<dbReference type="InterPro" id="IPR020904">
    <property type="entry name" value="Sc_DH/Rdtase_CS"/>
</dbReference>
<dbReference type="EMBL" id="OOIL02001766">
    <property type="protein sequence ID" value="VFQ77980.1"/>
    <property type="molecule type" value="Genomic_DNA"/>
</dbReference>
<evidence type="ECO:0000256" key="2">
    <source>
        <dbReference type="ARBA" id="ARBA00006484"/>
    </source>
</evidence>
<dbReference type="Proteomes" id="UP000595140">
    <property type="component" value="Unassembled WGS sequence"/>
</dbReference>
<organism evidence="8 9">
    <name type="scientific">Cuscuta campestris</name>
    <dbReference type="NCBI Taxonomy" id="132261"/>
    <lineage>
        <taxon>Eukaryota</taxon>
        <taxon>Viridiplantae</taxon>
        <taxon>Streptophyta</taxon>
        <taxon>Embryophyta</taxon>
        <taxon>Tracheophyta</taxon>
        <taxon>Spermatophyta</taxon>
        <taxon>Magnoliopsida</taxon>
        <taxon>eudicotyledons</taxon>
        <taxon>Gunneridae</taxon>
        <taxon>Pentapetalae</taxon>
        <taxon>asterids</taxon>
        <taxon>lamiids</taxon>
        <taxon>Solanales</taxon>
        <taxon>Convolvulaceae</taxon>
        <taxon>Cuscuteae</taxon>
        <taxon>Cuscuta</taxon>
        <taxon>Cuscuta subgen. Grammica</taxon>
        <taxon>Cuscuta sect. Cleistogrammica</taxon>
    </lineage>
</organism>
<evidence type="ECO:0000256" key="3">
    <source>
        <dbReference type="ARBA" id="ARBA00022857"/>
    </source>
</evidence>
<dbReference type="NCBIfam" id="NF004825">
    <property type="entry name" value="PRK06181.1"/>
    <property type="match status" value="1"/>
</dbReference>
<accession>A0A484LND9</accession>
<sequence>MMILDAIHKFLNMVAPPFTFFTLLLFWPPYQIFKLFLSLLDSTSPEDVFGKVAVITGASSGIGEHLAYEYAQRGASLVLAARREGSLNHVANRARELGAPDVVAIRADVSIVDDCRRIVDQAISHFGRMDHLVNNAGVTSISLFEEVHDVTSLRSVMDINFWGSVYMTRFASFHLRKTNGRIVVISSSAAWLSAPRMSIYNASKAAMSQFFETLRIEFGHDIKITLVTPGFIESELTQGKHLDKDGRLSVDADLRDEQVNIIPIGKVEGCAKAIVNGACRGKRYLTEPAWFKVTQWWKVFFPEVVEYSHMLLVMCSAAGSSPLGKKILGYTGIQKILYPKKVREFGPKLE</sequence>
<dbReference type="Gene3D" id="3.40.50.720">
    <property type="entry name" value="NAD(P)-binding Rossmann-like Domain"/>
    <property type="match status" value="1"/>
</dbReference>
<proteinExistence type="inferred from homology"/>
<keyword evidence="4" id="KW-0735">Signal-anchor</keyword>
<dbReference type="InterPro" id="IPR002347">
    <property type="entry name" value="SDR_fam"/>
</dbReference>
<dbReference type="Pfam" id="PF00106">
    <property type="entry name" value="adh_short"/>
    <property type="match status" value="1"/>
</dbReference>
<evidence type="ECO:0000256" key="1">
    <source>
        <dbReference type="ARBA" id="ARBA00004606"/>
    </source>
</evidence>
<evidence type="ECO:0000256" key="4">
    <source>
        <dbReference type="ARBA" id="ARBA00022968"/>
    </source>
</evidence>
<dbReference type="PANTHER" id="PTHR43391">
    <property type="entry name" value="RETINOL DEHYDROGENASE-RELATED"/>
    <property type="match status" value="1"/>
</dbReference>
<evidence type="ECO:0000313" key="9">
    <source>
        <dbReference type="Proteomes" id="UP000595140"/>
    </source>
</evidence>
<dbReference type="PROSITE" id="PS00061">
    <property type="entry name" value="ADH_SHORT"/>
    <property type="match status" value="1"/>
</dbReference>
<reference evidence="8 9" key="1">
    <citation type="submission" date="2018-04" db="EMBL/GenBank/DDBJ databases">
        <authorList>
            <person name="Vogel A."/>
        </authorList>
    </citation>
    <scope>NUCLEOTIDE SEQUENCE [LARGE SCALE GENOMIC DNA]</scope>
</reference>
<dbReference type="GO" id="GO:0005829">
    <property type="term" value="C:cytosol"/>
    <property type="evidence" value="ECO:0007669"/>
    <property type="project" value="TreeGrafter"/>
</dbReference>
<evidence type="ECO:0000313" key="8">
    <source>
        <dbReference type="EMBL" id="VFQ77980.1"/>
    </source>
</evidence>
<dbReference type="GO" id="GO:0072582">
    <property type="term" value="F:17-beta-hydroxysteroid dehydrogenase (NADP+) activity"/>
    <property type="evidence" value="ECO:0007669"/>
    <property type="project" value="TreeGrafter"/>
</dbReference>
<keyword evidence="5" id="KW-0560">Oxidoreductase</keyword>
<dbReference type="PRINTS" id="PR00081">
    <property type="entry name" value="GDHRDH"/>
</dbReference>
<keyword evidence="9" id="KW-1185">Reference proteome</keyword>
<name>A0A484LND9_9ASTE</name>
<dbReference type="GO" id="GO:0016020">
    <property type="term" value="C:membrane"/>
    <property type="evidence" value="ECO:0007669"/>
    <property type="project" value="UniProtKB-SubCell"/>
</dbReference>
<gene>
    <name evidence="8" type="ORF">CCAM_LOCUS19756</name>
</gene>
<comment type="similarity">
    <text evidence="2 6">Belongs to the short-chain dehydrogenases/reductases (SDR) family.</text>
</comment>
<dbReference type="SUPFAM" id="SSF51735">
    <property type="entry name" value="NAD(P)-binding Rossmann-fold domains"/>
    <property type="match status" value="1"/>
</dbReference>
<dbReference type="GO" id="GO:0008202">
    <property type="term" value="P:steroid metabolic process"/>
    <property type="evidence" value="ECO:0007669"/>
    <property type="project" value="TreeGrafter"/>
</dbReference>
<keyword evidence="7" id="KW-0812">Transmembrane</keyword>
<keyword evidence="7" id="KW-1133">Transmembrane helix</keyword>
<dbReference type="OrthoDB" id="47007at2759"/>
<dbReference type="PANTHER" id="PTHR43391:SF89">
    <property type="entry name" value="11-BETA-HYDROXYSTEROID DEHYDROGENASE 1A-RELATED"/>
    <property type="match status" value="1"/>
</dbReference>
<evidence type="ECO:0000256" key="5">
    <source>
        <dbReference type="ARBA" id="ARBA00023002"/>
    </source>
</evidence>
<dbReference type="AlphaFoldDB" id="A0A484LND9"/>
<feature type="transmembrane region" description="Helical" evidence="7">
    <location>
        <begin position="6"/>
        <end position="27"/>
    </location>
</feature>
<keyword evidence="3" id="KW-0521">NADP</keyword>
<comment type="subcellular location">
    <subcellularLocation>
        <location evidence="1">Membrane</location>
        <topology evidence="1">Single-pass type II membrane protein</topology>
    </subcellularLocation>
</comment>
<dbReference type="InterPro" id="IPR036291">
    <property type="entry name" value="NAD(P)-bd_dom_sf"/>
</dbReference>
<evidence type="ECO:0000256" key="7">
    <source>
        <dbReference type="SAM" id="Phobius"/>
    </source>
</evidence>
<protein>
    <submittedName>
        <fullName evidence="8">Uncharacterized protein</fullName>
    </submittedName>
</protein>
<evidence type="ECO:0000256" key="6">
    <source>
        <dbReference type="RuleBase" id="RU000363"/>
    </source>
</evidence>
<keyword evidence="7" id="KW-0472">Membrane</keyword>